<proteinExistence type="predicted"/>
<name>A0A5B1L5M7_9ACTN</name>
<dbReference type="Gene3D" id="1.10.357.10">
    <property type="entry name" value="Tetracycline Repressor, domain 2"/>
    <property type="match status" value="1"/>
</dbReference>
<gene>
    <name evidence="3" type="ORF">F0U44_21005</name>
</gene>
<dbReference type="GO" id="GO:0003677">
    <property type="term" value="F:DNA binding"/>
    <property type="evidence" value="ECO:0007669"/>
    <property type="project" value="UniProtKB-KW"/>
</dbReference>
<dbReference type="Proteomes" id="UP000325003">
    <property type="component" value="Unassembled WGS sequence"/>
</dbReference>
<evidence type="ECO:0000313" key="3">
    <source>
        <dbReference type="EMBL" id="KAA1415468.1"/>
    </source>
</evidence>
<evidence type="ECO:0000313" key="4">
    <source>
        <dbReference type="Proteomes" id="UP000325003"/>
    </source>
</evidence>
<dbReference type="SUPFAM" id="SSF46689">
    <property type="entry name" value="Homeodomain-like"/>
    <property type="match status" value="1"/>
</dbReference>
<comment type="caution">
    <text evidence="3">The sequence shown here is derived from an EMBL/GenBank/DDBJ whole genome shotgun (WGS) entry which is preliminary data.</text>
</comment>
<evidence type="ECO:0000259" key="2">
    <source>
        <dbReference type="Pfam" id="PF00440"/>
    </source>
</evidence>
<dbReference type="RefSeq" id="WP_149730342.1">
    <property type="nucleotide sequence ID" value="NZ_VUJV01000009.1"/>
</dbReference>
<dbReference type="InterPro" id="IPR009057">
    <property type="entry name" value="Homeodomain-like_sf"/>
</dbReference>
<dbReference type="AlphaFoldDB" id="A0A5B1L5M7"/>
<evidence type="ECO:0000256" key="1">
    <source>
        <dbReference type="ARBA" id="ARBA00023125"/>
    </source>
</evidence>
<feature type="domain" description="HTH tetR-type" evidence="2">
    <location>
        <begin position="7"/>
        <end position="53"/>
    </location>
</feature>
<sequence length="203" mass="22547">MTSKVALLLAAERLVAERGADVPLRDVAAAAGQRNNSAVHYHFGSRENLVMAVLELRSAAQESRRLQSLAELEVEGNSDDIAALVDILLRPICEVPYEQGATHYARFMAQVYNRPELADLVFDPARWPSAQIIVVRLYRLLDHLAPDVRRRRIASIHALSTTFLADHERRTRPDADPAPAPELVDDLIASTVGMLTARIPERV</sequence>
<reference evidence="3 4" key="2">
    <citation type="submission" date="2019-09" db="EMBL/GenBank/DDBJ databases">
        <authorList>
            <person name="Jin C."/>
        </authorList>
    </citation>
    <scope>NUCLEOTIDE SEQUENCE [LARGE SCALE GENOMIC DNA]</scope>
    <source>
        <strain evidence="3 4">BN130099</strain>
    </source>
</reference>
<protein>
    <submittedName>
        <fullName evidence="3">TetR family transcriptional regulator</fullName>
    </submittedName>
</protein>
<keyword evidence="1" id="KW-0238">DNA-binding</keyword>
<organism evidence="3 4">
    <name type="scientific">Nocardioides humilatus</name>
    <dbReference type="NCBI Taxonomy" id="2607660"/>
    <lineage>
        <taxon>Bacteria</taxon>
        <taxon>Bacillati</taxon>
        <taxon>Actinomycetota</taxon>
        <taxon>Actinomycetes</taxon>
        <taxon>Propionibacteriales</taxon>
        <taxon>Nocardioidaceae</taxon>
        <taxon>Nocardioides</taxon>
    </lineage>
</organism>
<dbReference type="InterPro" id="IPR001647">
    <property type="entry name" value="HTH_TetR"/>
</dbReference>
<dbReference type="Pfam" id="PF00440">
    <property type="entry name" value="TetR_N"/>
    <property type="match status" value="1"/>
</dbReference>
<accession>A0A5B1L5M7</accession>
<dbReference type="EMBL" id="VUJV01000009">
    <property type="protein sequence ID" value="KAA1415468.1"/>
    <property type="molecule type" value="Genomic_DNA"/>
</dbReference>
<keyword evidence="4" id="KW-1185">Reference proteome</keyword>
<reference evidence="3 4" key="1">
    <citation type="submission" date="2019-09" db="EMBL/GenBank/DDBJ databases">
        <title>Nocardioides panacisoli sp. nov., isolated from the soil of a ginseng field.</title>
        <authorList>
            <person name="Cho C."/>
        </authorList>
    </citation>
    <scope>NUCLEOTIDE SEQUENCE [LARGE SCALE GENOMIC DNA]</scope>
    <source>
        <strain evidence="3 4">BN130099</strain>
    </source>
</reference>